<dbReference type="Pfam" id="PF11649">
    <property type="entry name" value="T4_neck-protein"/>
    <property type="match status" value="1"/>
</dbReference>
<evidence type="ECO:0000256" key="1">
    <source>
        <dbReference type="SAM" id="MobiDB-lite"/>
    </source>
</evidence>
<dbReference type="InterPro" id="IPR021674">
    <property type="entry name" value="Phage_T4_Gp14_neck-protein"/>
</dbReference>
<evidence type="ECO:0008006" key="4">
    <source>
        <dbReference type="Google" id="ProtNLM"/>
    </source>
</evidence>
<evidence type="ECO:0000313" key="2">
    <source>
        <dbReference type="EMBL" id="UNY47131.1"/>
    </source>
</evidence>
<sequence>MNQSLFATLEEKKGYERTRVKNVLNPYVNFHKHENTQTLADVLVAESIQMRGVESYYIRREFVQLDTLFGEDLQNKFKKAYKVAIYINSFDSYEGQREFFSKFQMSVQDEITFSINPGLFKHQADGQEPKEGDLIYFPMDNSLFELVWVEPRDPFYQVGKNAIRKITATKFVYSGEELQPELQNTGLDMEFDVSSLELEPVRALDGKADITIEDFKEDQNNHDEAKEFVKEFTVINGRGTEYDNGFKQSQSEPEDVFKDPFADL</sequence>
<name>A0AAE9GBQ2_9CAUD</name>
<keyword evidence="3" id="KW-1185">Reference proteome</keyword>
<feature type="region of interest" description="Disordered" evidence="1">
    <location>
        <begin position="242"/>
        <end position="264"/>
    </location>
</feature>
<evidence type="ECO:0000313" key="3">
    <source>
        <dbReference type="Proteomes" id="UP000832072"/>
    </source>
</evidence>
<dbReference type="Proteomes" id="UP000832072">
    <property type="component" value="Segment"/>
</dbReference>
<feature type="compositionally biased region" description="Basic and acidic residues" evidence="1">
    <location>
        <begin position="255"/>
        <end position="264"/>
    </location>
</feature>
<reference evidence="2 3" key="1">
    <citation type="submission" date="2022-02" db="EMBL/GenBank/DDBJ databases">
        <authorList>
            <person name="Tian F."/>
            <person name="Li J."/>
            <person name="Li F."/>
            <person name="Tong Y."/>
        </authorList>
    </citation>
    <scope>NUCLEOTIDE SEQUENCE [LARGE SCALE GENOMIC DNA]</scope>
</reference>
<gene>
    <name evidence="2" type="ORF">EHEKIMEA_00249</name>
</gene>
<dbReference type="EMBL" id="OM638103">
    <property type="protein sequence ID" value="UNY47131.1"/>
    <property type="molecule type" value="Genomic_DNA"/>
</dbReference>
<protein>
    <recommendedName>
        <fullName evidence="4">Neck protein</fullName>
    </recommendedName>
</protein>
<accession>A0AAE9GBQ2</accession>
<proteinExistence type="predicted"/>
<organism evidence="2 3">
    <name type="scientific">Cronobacter phage LPCS28</name>
    <dbReference type="NCBI Taxonomy" id="2924885"/>
    <lineage>
        <taxon>Viruses</taxon>
        <taxon>Duplodnaviria</taxon>
        <taxon>Heunggongvirae</taxon>
        <taxon>Uroviricota</taxon>
        <taxon>Caudoviricetes</taxon>
        <taxon>Pantevenvirales</taxon>
        <taxon>Straboviridae</taxon>
        <taxon>Nanhuvirus</taxon>
        <taxon>Nanhuvirus LPCS28</taxon>
    </lineage>
</organism>